<reference evidence="1 2" key="1">
    <citation type="journal article" date="2017" name="Antonie Van Leeuwenhoek">
        <title>Rhizobium rhizosphaerae sp. nov., a novel species isolated from rice rhizosphere.</title>
        <authorList>
            <person name="Zhao J.J."/>
            <person name="Zhang J."/>
            <person name="Zhang R.J."/>
            <person name="Zhang C.W."/>
            <person name="Yin H.Q."/>
            <person name="Zhang X.X."/>
        </authorList>
    </citation>
    <scope>NUCLEOTIDE SEQUENCE [LARGE SCALE GENOMIC DNA]</scope>
    <source>
        <strain evidence="1 2">RD15</strain>
    </source>
</reference>
<dbReference type="Proteomes" id="UP000192652">
    <property type="component" value="Unassembled WGS sequence"/>
</dbReference>
<proteinExistence type="predicted"/>
<name>A0ABX3P8F5_9HYPH</name>
<gene>
    <name evidence="1" type="ORF">BTR14_18475</name>
</gene>
<comment type="caution">
    <text evidence="1">The sequence shown here is derived from an EMBL/GenBank/DDBJ whole genome shotgun (WGS) entry which is preliminary data.</text>
</comment>
<protein>
    <submittedName>
        <fullName evidence="1">Uncharacterized protein</fullName>
    </submittedName>
</protein>
<dbReference type="RefSeq" id="WP_139790694.1">
    <property type="nucleotide sequence ID" value="NZ_MKIO01000047.1"/>
</dbReference>
<dbReference type="EMBL" id="MSPX01000019">
    <property type="protein sequence ID" value="OQP84616.1"/>
    <property type="molecule type" value="Genomic_DNA"/>
</dbReference>
<keyword evidence="2" id="KW-1185">Reference proteome</keyword>
<evidence type="ECO:0000313" key="1">
    <source>
        <dbReference type="EMBL" id="OQP84616.1"/>
    </source>
</evidence>
<organism evidence="1 2">
    <name type="scientific">Xaviernesmea rhizosphaerae</name>
    <dbReference type="NCBI Taxonomy" id="1672749"/>
    <lineage>
        <taxon>Bacteria</taxon>
        <taxon>Pseudomonadati</taxon>
        <taxon>Pseudomonadota</taxon>
        <taxon>Alphaproteobacteria</taxon>
        <taxon>Hyphomicrobiales</taxon>
        <taxon>Rhizobiaceae</taxon>
        <taxon>Rhizobium/Agrobacterium group</taxon>
        <taxon>Xaviernesmea</taxon>
    </lineage>
</organism>
<accession>A0ABX3P8F5</accession>
<evidence type="ECO:0000313" key="2">
    <source>
        <dbReference type="Proteomes" id="UP000192652"/>
    </source>
</evidence>
<sequence length="92" mass="10511">MTNRRGVDTKRQVKDLLQTELPKVYRIALDLVQDKRVAPSARAKLISDLFRAAGLYADTDDDRQKEPHEMTAGELEQAIRDLEGKTRPTLFD</sequence>